<dbReference type="SUPFAM" id="SSF51182">
    <property type="entry name" value="RmlC-like cupins"/>
    <property type="match status" value="1"/>
</dbReference>
<evidence type="ECO:0000313" key="5">
    <source>
        <dbReference type="Proteomes" id="UP000077266"/>
    </source>
</evidence>
<dbReference type="Gene3D" id="2.60.120.10">
    <property type="entry name" value="Jelly Rolls"/>
    <property type="match status" value="2"/>
</dbReference>
<gene>
    <name evidence="4" type="ORF">EXIGLDRAFT_733223</name>
</gene>
<protein>
    <recommendedName>
        <fullName evidence="3">Cupin type-2 domain-containing protein</fullName>
    </recommendedName>
</protein>
<dbReference type="InterPro" id="IPR051610">
    <property type="entry name" value="GPI/OXD"/>
</dbReference>
<feature type="compositionally biased region" description="Basic and acidic residues" evidence="2">
    <location>
        <begin position="1"/>
        <end position="11"/>
    </location>
</feature>
<dbReference type="Proteomes" id="UP000077266">
    <property type="component" value="Unassembled WGS sequence"/>
</dbReference>
<accession>A0A165BCT2</accession>
<proteinExistence type="predicted"/>
<dbReference type="InterPro" id="IPR011051">
    <property type="entry name" value="RmlC_Cupin_sf"/>
</dbReference>
<evidence type="ECO:0000256" key="1">
    <source>
        <dbReference type="ARBA" id="ARBA00022723"/>
    </source>
</evidence>
<organism evidence="4 5">
    <name type="scientific">Exidia glandulosa HHB12029</name>
    <dbReference type="NCBI Taxonomy" id="1314781"/>
    <lineage>
        <taxon>Eukaryota</taxon>
        <taxon>Fungi</taxon>
        <taxon>Dikarya</taxon>
        <taxon>Basidiomycota</taxon>
        <taxon>Agaricomycotina</taxon>
        <taxon>Agaricomycetes</taxon>
        <taxon>Auriculariales</taxon>
        <taxon>Exidiaceae</taxon>
        <taxon>Exidia</taxon>
    </lineage>
</organism>
<evidence type="ECO:0000259" key="3">
    <source>
        <dbReference type="Pfam" id="PF07883"/>
    </source>
</evidence>
<dbReference type="GO" id="GO:0046872">
    <property type="term" value="F:metal ion binding"/>
    <property type="evidence" value="ECO:0007669"/>
    <property type="project" value="UniProtKB-KW"/>
</dbReference>
<name>A0A165BCT2_EXIGL</name>
<keyword evidence="1" id="KW-0479">Metal-binding</keyword>
<dbReference type="Pfam" id="PF07883">
    <property type="entry name" value="Cupin_2"/>
    <property type="match status" value="2"/>
</dbReference>
<reference evidence="4 5" key="1">
    <citation type="journal article" date="2016" name="Mol. Biol. Evol.">
        <title>Comparative Genomics of Early-Diverging Mushroom-Forming Fungi Provides Insights into the Origins of Lignocellulose Decay Capabilities.</title>
        <authorList>
            <person name="Nagy L.G."/>
            <person name="Riley R."/>
            <person name="Tritt A."/>
            <person name="Adam C."/>
            <person name="Daum C."/>
            <person name="Floudas D."/>
            <person name="Sun H."/>
            <person name="Yadav J.S."/>
            <person name="Pangilinan J."/>
            <person name="Larsson K.H."/>
            <person name="Matsuura K."/>
            <person name="Barry K."/>
            <person name="Labutti K."/>
            <person name="Kuo R."/>
            <person name="Ohm R.A."/>
            <person name="Bhattacharya S.S."/>
            <person name="Shirouzu T."/>
            <person name="Yoshinaga Y."/>
            <person name="Martin F.M."/>
            <person name="Grigoriev I.V."/>
            <person name="Hibbett D.S."/>
        </authorList>
    </citation>
    <scope>NUCLEOTIDE SEQUENCE [LARGE SCALE GENOMIC DNA]</scope>
    <source>
        <strain evidence="4 5">HHB12029</strain>
    </source>
</reference>
<dbReference type="CDD" id="cd02224">
    <property type="entry name" value="cupin_SPO2919-like"/>
    <property type="match status" value="1"/>
</dbReference>
<dbReference type="PANTHER" id="PTHR35848">
    <property type="entry name" value="OXALATE-BINDING PROTEIN"/>
    <property type="match status" value="1"/>
</dbReference>
<dbReference type="EMBL" id="KV426494">
    <property type="protein sequence ID" value="KZV80340.1"/>
    <property type="molecule type" value="Genomic_DNA"/>
</dbReference>
<dbReference type="OrthoDB" id="10263073at2759"/>
<dbReference type="InParanoid" id="A0A165BCT2"/>
<feature type="region of interest" description="Disordered" evidence="2">
    <location>
        <begin position="1"/>
        <end position="20"/>
    </location>
</feature>
<dbReference type="InterPro" id="IPR013096">
    <property type="entry name" value="Cupin_2"/>
</dbReference>
<dbReference type="InterPro" id="IPR014710">
    <property type="entry name" value="RmlC-like_jellyroll"/>
</dbReference>
<feature type="domain" description="Cupin type-2" evidence="3">
    <location>
        <begin position="226"/>
        <end position="290"/>
    </location>
</feature>
<feature type="domain" description="Cupin type-2" evidence="3">
    <location>
        <begin position="63"/>
        <end position="127"/>
    </location>
</feature>
<keyword evidence="5" id="KW-1185">Reference proteome</keyword>
<evidence type="ECO:0000313" key="4">
    <source>
        <dbReference type="EMBL" id="KZV80340.1"/>
    </source>
</evidence>
<dbReference type="AlphaFoldDB" id="A0A165BCT2"/>
<evidence type="ECO:0000256" key="2">
    <source>
        <dbReference type="SAM" id="MobiDB-lite"/>
    </source>
</evidence>
<sequence length="350" mass="38292">MFDVTTLEKPHRQSIRTAPDAPPTVVINAFDAAGPDPRRTGLRQADFLKIRSLIGIQRLGVRFERIPPGTRTSYPHAHKLESELVYCVQGNGVVWQNGFTYPFVQGDVASWRAGTGVAHTVINDSNRDDPTAGTDLWILSVSEKKDGEQWHYPLSPTRRAEITVAQTWKEDEVPEQNEMGEHPGFPCIAHGSDARGGAGSDYPRPSDACSLTGETHLTAADFGANLEILPPGTRSSVAHAHSEEEEMVFVLGGTGSLWLDGHIVDVGPGDCVGFPSGTGTAHCFINDSNADGGEGHQLCLFVLGERKRATDKVVYPINPEKEATFPRWWTDYPKRELGPHNGRPRVPRTD</sequence>